<proteinExistence type="predicted"/>
<protein>
    <submittedName>
        <fullName evidence="1">Uncharacterized protein</fullName>
    </submittedName>
</protein>
<accession>A0A240TWV1</accession>
<accession>A0A240U830</accession>
<dbReference type="RefSeq" id="WP_026435764.1">
    <property type="nucleotide sequence ID" value="NZ_CP021359.1"/>
</dbReference>
<accession>A0A240UH37</accession>
<name>A0A240U830_9BURK</name>
<gene>
    <name evidence="1" type="ORF">CBP34_07095</name>
</gene>
<dbReference type="KEGG" id="acid:CBP33_07195"/>
<evidence type="ECO:0000313" key="2">
    <source>
        <dbReference type="Proteomes" id="UP000194432"/>
    </source>
</evidence>
<dbReference type="EMBL" id="CP021361">
    <property type="protein sequence ID" value="ART53551.1"/>
    <property type="molecule type" value="Genomic_DNA"/>
</dbReference>
<dbReference type="OrthoDB" id="8854344at2"/>
<organism evidence="1 2">
    <name type="scientific">Acidovorax carolinensis</name>
    <dbReference type="NCBI Taxonomy" id="553814"/>
    <lineage>
        <taxon>Bacteria</taxon>
        <taxon>Pseudomonadati</taxon>
        <taxon>Pseudomonadota</taxon>
        <taxon>Betaproteobacteria</taxon>
        <taxon>Burkholderiales</taxon>
        <taxon>Comamonadaceae</taxon>
        <taxon>Acidovorax</taxon>
    </lineage>
</organism>
<keyword evidence="2" id="KW-1185">Reference proteome</keyword>
<dbReference type="Proteomes" id="UP000194432">
    <property type="component" value="Chromosome 1"/>
</dbReference>
<evidence type="ECO:0000313" key="1">
    <source>
        <dbReference type="EMBL" id="ART53551.1"/>
    </source>
</evidence>
<sequence length="132" mass="14526">MSLFMACGVWLVRLGAYFVFLRPALLPEDPRFISVPLDRLRGLAPGLEAWRRIVFTVMGGFMTGACVLIVHLARMAMRERQGGTGGAVAFSGLVTVGLMSAMDFVLHSDFRWVLLLPALLWAVAAVLYARQV</sequence>
<dbReference type="AlphaFoldDB" id="A0A240U830"/>
<dbReference type="KEGG" id="acip:CBP36_07765"/>
<dbReference type="KEGG" id="acis:CBP35_11165"/>
<dbReference type="KEGG" id="acin:CBP34_07095"/>
<reference evidence="1 2" key="1">
    <citation type="submission" date="2017-05" db="EMBL/GenBank/DDBJ databases">
        <title>Polyphasic characterization of four soil-derived phenanthrene-degrading Acidovorax strains and proposal of Acidovorax phenanthrenivorans sp. nov.</title>
        <authorList>
            <person name="Singleton D.R."/>
            <person name="Lee J."/>
            <person name="Dickey A.N."/>
            <person name="Stroud A."/>
            <person name="Scholl E.H."/>
            <person name="Wright F.A."/>
            <person name="Aitken M.D."/>
        </authorList>
    </citation>
    <scope>NUCLEOTIDE SEQUENCE [LARGE SCALE GENOMIC DNA]</scope>
    <source>
        <strain evidence="1">NA3</strain>
    </source>
</reference>